<dbReference type="Proteomes" id="UP001175228">
    <property type="component" value="Unassembled WGS sequence"/>
</dbReference>
<proteinExistence type="predicted"/>
<sequence>MSSQGTFSIRCQQLPPVHERTLEGHSSRFDVMRSGNCLEFKTGFQRFDTAMNKSRFTHNVMPFGPRVRFRSPNDGQPEIPNHFLGMFGHTFYQFIFIATVLALVSPLPAEHLEVHASDVVDSVSAAAASSISSCSAVTINTFAVPSGNTLQILTPSPKAHTTVTMAGDITFAKISSIRVLVESDLRCSREGGEEGFIGALADRRFWHVEKPGSKSVIDTIVPTTGA</sequence>
<keyword evidence="2" id="KW-1185">Reference proteome</keyword>
<name>A0AA39P5S5_9AGAR</name>
<reference evidence="1" key="1">
    <citation type="submission" date="2023-06" db="EMBL/GenBank/DDBJ databases">
        <authorList>
            <consortium name="Lawrence Berkeley National Laboratory"/>
            <person name="Ahrendt S."/>
            <person name="Sahu N."/>
            <person name="Indic B."/>
            <person name="Wong-Bajracharya J."/>
            <person name="Merenyi Z."/>
            <person name="Ke H.-M."/>
            <person name="Monk M."/>
            <person name="Kocsube S."/>
            <person name="Drula E."/>
            <person name="Lipzen A."/>
            <person name="Balint B."/>
            <person name="Henrissat B."/>
            <person name="Andreopoulos B."/>
            <person name="Martin F.M."/>
            <person name="Harder C.B."/>
            <person name="Rigling D."/>
            <person name="Ford K.L."/>
            <person name="Foster G.D."/>
            <person name="Pangilinan J."/>
            <person name="Papanicolaou A."/>
            <person name="Barry K."/>
            <person name="LaButti K."/>
            <person name="Viragh M."/>
            <person name="Koriabine M."/>
            <person name="Yan M."/>
            <person name="Riley R."/>
            <person name="Champramary S."/>
            <person name="Plett K.L."/>
            <person name="Tsai I.J."/>
            <person name="Slot J."/>
            <person name="Sipos G."/>
            <person name="Plett J."/>
            <person name="Nagy L.G."/>
            <person name="Grigoriev I.V."/>
        </authorList>
    </citation>
    <scope>NUCLEOTIDE SEQUENCE</scope>
    <source>
        <strain evidence="1">HWK02</strain>
    </source>
</reference>
<comment type="caution">
    <text evidence="1">The sequence shown here is derived from an EMBL/GenBank/DDBJ whole genome shotgun (WGS) entry which is preliminary data.</text>
</comment>
<gene>
    <name evidence="1" type="ORF">EDD18DRAFT_1114235</name>
</gene>
<organism evidence="1 2">
    <name type="scientific">Armillaria luteobubalina</name>
    <dbReference type="NCBI Taxonomy" id="153913"/>
    <lineage>
        <taxon>Eukaryota</taxon>
        <taxon>Fungi</taxon>
        <taxon>Dikarya</taxon>
        <taxon>Basidiomycota</taxon>
        <taxon>Agaricomycotina</taxon>
        <taxon>Agaricomycetes</taxon>
        <taxon>Agaricomycetidae</taxon>
        <taxon>Agaricales</taxon>
        <taxon>Marasmiineae</taxon>
        <taxon>Physalacriaceae</taxon>
        <taxon>Armillaria</taxon>
    </lineage>
</organism>
<protein>
    <submittedName>
        <fullName evidence="1">Uncharacterized protein</fullName>
    </submittedName>
</protein>
<dbReference type="AlphaFoldDB" id="A0AA39P5S5"/>
<dbReference type="EMBL" id="JAUEPU010000097">
    <property type="protein sequence ID" value="KAK0478113.1"/>
    <property type="molecule type" value="Genomic_DNA"/>
</dbReference>
<accession>A0AA39P5S5</accession>
<evidence type="ECO:0000313" key="1">
    <source>
        <dbReference type="EMBL" id="KAK0478113.1"/>
    </source>
</evidence>
<evidence type="ECO:0000313" key="2">
    <source>
        <dbReference type="Proteomes" id="UP001175228"/>
    </source>
</evidence>